<accession>A0AA38LW31</accession>
<dbReference type="Pfam" id="PF00293">
    <property type="entry name" value="NUDIX"/>
    <property type="match status" value="1"/>
</dbReference>
<dbReference type="CDD" id="cd03426">
    <property type="entry name" value="NUDIX_CoAse_Nudt7"/>
    <property type="match status" value="1"/>
</dbReference>
<dbReference type="GO" id="GO:0015938">
    <property type="term" value="P:coenzyme A catabolic process"/>
    <property type="evidence" value="ECO:0007669"/>
    <property type="project" value="TreeGrafter"/>
</dbReference>
<dbReference type="PANTHER" id="PTHR12992:SF45">
    <property type="entry name" value="NUDIX HYDROLASE DOMAIN-CONTAINING PROTEIN"/>
    <property type="match status" value="1"/>
</dbReference>
<feature type="domain" description="Nudix hydrolase" evidence="2">
    <location>
        <begin position="48"/>
        <end position="194"/>
    </location>
</feature>
<protein>
    <recommendedName>
        <fullName evidence="2">Nudix hydrolase domain-containing protein</fullName>
    </recommendedName>
</protein>
<gene>
    <name evidence="3" type="ORF">MKK02DRAFT_44988</name>
</gene>
<dbReference type="AlphaFoldDB" id="A0AA38LW31"/>
<comment type="caution">
    <text evidence="3">The sequence shown here is derived from an EMBL/GenBank/DDBJ whole genome shotgun (WGS) entry which is preliminary data.</text>
</comment>
<dbReference type="RefSeq" id="XP_052946061.1">
    <property type="nucleotide sequence ID" value="XM_053093178.1"/>
</dbReference>
<dbReference type="PROSITE" id="PS51462">
    <property type="entry name" value="NUDIX"/>
    <property type="match status" value="1"/>
</dbReference>
<dbReference type="InterPro" id="IPR000086">
    <property type="entry name" value="NUDIX_hydrolase_dom"/>
</dbReference>
<name>A0AA38LW31_9TREE</name>
<dbReference type="GO" id="GO:0010945">
    <property type="term" value="F:coenzyme A diphosphatase activity"/>
    <property type="evidence" value="ECO:0007669"/>
    <property type="project" value="InterPro"/>
</dbReference>
<dbReference type="GeneID" id="77732383"/>
<keyword evidence="4" id="KW-1185">Reference proteome</keyword>
<evidence type="ECO:0000256" key="1">
    <source>
        <dbReference type="SAM" id="MobiDB-lite"/>
    </source>
</evidence>
<dbReference type="PANTHER" id="PTHR12992">
    <property type="entry name" value="NUDIX HYDROLASE"/>
    <property type="match status" value="1"/>
</dbReference>
<reference evidence="3" key="1">
    <citation type="journal article" date="2022" name="G3 (Bethesda)">
        <title>High quality genome of the basidiomycete yeast Dioszegia hungarica PDD-24b-2 isolated from cloud water.</title>
        <authorList>
            <person name="Jarrige D."/>
            <person name="Haridas S."/>
            <person name="Bleykasten-Grosshans C."/>
            <person name="Joly M."/>
            <person name="Nadalig T."/>
            <person name="Sancelme M."/>
            <person name="Vuilleumier S."/>
            <person name="Grigoriev I.V."/>
            <person name="Amato P."/>
            <person name="Bringel F."/>
        </authorList>
    </citation>
    <scope>NUCLEOTIDE SEQUENCE</scope>
    <source>
        <strain evidence="3">PDD-24b-2</strain>
    </source>
</reference>
<evidence type="ECO:0000259" key="2">
    <source>
        <dbReference type="PROSITE" id="PS51462"/>
    </source>
</evidence>
<evidence type="ECO:0000313" key="4">
    <source>
        <dbReference type="Proteomes" id="UP001164286"/>
    </source>
</evidence>
<proteinExistence type="predicted"/>
<dbReference type="InterPro" id="IPR045121">
    <property type="entry name" value="CoAse"/>
</dbReference>
<dbReference type="InterPro" id="IPR015797">
    <property type="entry name" value="NUDIX_hydrolase-like_dom_sf"/>
</dbReference>
<sequence>MAVQAQSAPDRGGAIPPDVFSRLSVDSRECLQRLLAHPEPAMPDFGLVKQAAVLIGLFERPGMELEVLLTTRAKTMRRQPSQTALPGGRVDLEDESVYHTARREASEEVDLPLDSQHVHYLTTLEPVITVLPLGAHHRNHIVVIPVVVFISDPTILDGLTRNPDEVDFIFSHPLRGVLDGFPSEQYRAGLERIGGEWWPHEEEFHSISDRLGVTGPHRMHRFRTSKSPIKGLTSDILIQAATVAYGRPPTYDIYAKDQEPFTAILSTVVAELPGILEQDEKDRLAGRVQEKGEKKVEWGAIDGGPGVRSAESWSAA</sequence>
<dbReference type="SUPFAM" id="SSF55811">
    <property type="entry name" value="Nudix"/>
    <property type="match status" value="1"/>
</dbReference>
<dbReference type="Gene3D" id="3.90.79.10">
    <property type="entry name" value="Nucleoside Triphosphate Pyrophosphohydrolase"/>
    <property type="match status" value="1"/>
</dbReference>
<evidence type="ECO:0000313" key="3">
    <source>
        <dbReference type="EMBL" id="KAI9636284.1"/>
    </source>
</evidence>
<dbReference type="EMBL" id="JAKWFO010000005">
    <property type="protein sequence ID" value="KAI9636284.1"/>
    <property type="molecule type" value="Genomic_DNA"/>
</dbReference>
<feature type="region of interest" description="Disordered" evidence="1">
    <location>
        <begin position="296"/>
        <end position="316"/>
    </location>
</feature>
<dbReference type="Proteomes" id="UP001164286">
    <property type="component" value="Unassembled WGS sequence"/>
</dbReference>
<organism evidence="3 4">
    <name type="scientific">Dioszegia hungarica</name>
    <dbReference type="NCBI Taxonomy" id="4972"/>
    <lineage>
        <taxon>Eukaryota</taxon>
        <taxon>Fungi</taxon>
        <taxon>Dikarya</taxon>
        <taxon>Basidiomycota</taxon>
        <taxon>Agaricomycotina</taxon>
        <taxon>Tremellomycetes</taxon>
        <taxon>Tremellales</taxon>
        <taxon>Bulleribasidiaceae</taxon>
        <taxon>Dioszegia</taxon>
    </lineage>
</organism>